<feature type="signal peptide" evidence="3">
    <location>
        <begin position="1"/>
        <end position="29"/>
    </location>
</feature>
<dbReference type="Pfam" id="PF13517">
    <property type="entry name" value="FG-GAP_3"/>
    <property type="match status" value="3"/>
</dbReference>
<comment type="caution">
    <text evidence="5">The sequence shown here is derived from an EMBL/GenBank/DDBJ whole genome shotgun (WGS) entry which is preliminary data.</text>
</comment>
<dbReference type="EMBL" id="RXOF01000005">
    <property type="protein sequence ID" value="RTQ50265.1"/>
    <property type="molecule type" value="Genomic_DNA"/>
</dbReference>
<evidence type="ECO:0000313" key="6">
    <source>
        <dbReference type="Proteomes" id="UP000282184"/>
    </source>
</evidence>
<dbReference type="SUPFAM" id="SSF69318">
    <property type="entry name" value="Integrin alpha N-terminal domain"/>
    <property type="match status" value="1"/>
</dbReference>
<dbReference type="PANTHER" id="PTHR46580">
    <property type="entry name" value="SENSOR KINASE-RELATED"/>
    <property type="match status" value="1"/>
</dbReference>
<evidence type="ECO:0000256" key="1">
    <source>
        <dbReference type="ARBA" id="ARBA00022729"/>
    </source>
</evidence>
<protein>
    <submittedName>
        <fullName evidence="5">T9SS type A sorting domain-containing protein</fullName>
    </submittedName>
</protein>
<feature type="domain" description="SbsA Ig-like" evidence="4">
    <location>
        <begin position="32"/>
        <end position="125"/>
    </location>
</feature>
<name>A0A3S0JET0_9BACT</name>
<feature type="chain" id="PRO_5018737472" evidence="3">
    <location>
        <begin position="30"/>
        <end position="580"/>
    </location>
</feature>
<keyword evidence="1 3" id="KW-0732">Signal</keyword>
<feature type="compositionally biased region" description="Polar residues" evidence="2">
    <location>
        <begin position="82"/>
        <end position="93"/>
    </location>
</feature>
<reference evidence="5 6" key="1">
    <citation type="submission" date="2018-12" db="EMBL/GenBank/DDBJ databases">
        <title>Hymenobacter gummosus sp. nov., isolated from a spring.</title>
        <authorList>
            <person name="Nie L."/>
        </authorList>
    </citation>
    <scope>NUCLEOTIDE SEQUENCE [LARGE SCALE GENOMIC DNA]</scope>
    <source>
        <strain evidence="5 6">KCTC 52166</strain>
    </source>
</reference>
<sequence>MKHLRTPKSLGPSTVLSAGLLLISSYAAAQHVVTALSPARNAVAAPVSTPISVTASSALPATGPAQLHVFSQQARGKRTGPLATSGNTLTLSPGSAFRPGETVQATLLGAANGGTVAQGQVWQFTAATTGGTGTFGSPTRLNLGLSPAAPRLADFDGDGDLDILSSEQNQPTGISLWLNNGSGTFSSIPAPPVNPNSTASALAVGDVNGDGRPDALIPNSTSTPTLPFHIKVFFGNGDGTFLTGPNVPIGNTNPASIQLADADADGDLDMFVLTPFPSSQTSYVTVLLNSGTGSFTSAGDVPVTIQPTALALGDVDNDGDVDFTAVSLVATNPTPVTIALNDGSGSFTPTPMPWTAGSFQAVNLADIDGDGDLDWLGTSYGTVSGVIVRRNNGSGSFGAPTTVAAGTDPRASQLGDVDGDGDLDLIASSWQDQSLQVRLNDGAGNFSGSGQAVAGAYLNTLTMGDLDNDGDLDALVTSNWNATSGGYVLLNQNRPLATQRPRLDATLAWPNPVAAGQPLRLTHAGPAHYRLTTALGQLVRQQAVASTATDIPTAGLAPGLYLLSVSTPNAAPAVQRVVIQ</sequence>
<evidence type="ECO:0000256" key="2">
    <source>
        <dbReference type="SAM" id="MobiDB-lite"/>
    </source>
</evidence>
<dbReference type="InterPro" id="IPR013517">
    <property type="entry name" value="FG-GAP"/>
</dbReference>
<evidence type="ECO:0000259" key="4">
    <source>
        <dbReference type="Pfam" id="PF13205"/>
    </source>
</evidence>
<organism evidence="5 6">
    <name type="scientific">Hymenobacter gummosus</name>
    <dbReference type="NCBI Taxonomy" id="1776032"/>
    <lineage>
        <taxon>Bacteria</taxon>
        <taxon>Pseudomonadati</taxon>
        <taxon>Bacteroidota</taxon>
        <taxon>Cytophagia</taxon>
        <taxon>Cytophagales</taxon>
        <taxon>Hymenobacteraceae</taxon>
        <taxon>Hymenobacter</taxon>
    </lineage>
</organism>
<dbReference type="Gene3D" id="2.130.10.130">
    <property type="entry name" value="Integrin alpha, N-terminal"/>
    <property type="match status" value="2"/>
</dbReference>
<keyword evidence="6" id="KW-1185">Reference proteome</keyword>
<dbReference type="OrthoDB" id="886536at2"/>
<dbReference type="InterPro" id="IPR028994">
    <property type="entry name" value="Integrin_alpha_N"/>
</dbReference>
<accession>A0A3S0JET0</accession>
<dbReference type="AlphaFoldDB" id="A0A3S0JET0"/>
<dbReference type="Proteomes" id="UP000282184">
    <property type="component" value="Unassembled WGS sequence"/>
</dbReference>
<dbReference type="RefSeq" id="WP_126693315.1">
    <property type="nucleotide sequence ID" value="NZ_RXOF01000005.1"/>
</dbReference>
<dbReference type="Pfam" id="PF13205">
    <property type="entry name" value="Big_5"/>
    <property type="match status" value="1"/>
</dbReference>
<feature type="region of interest" description="Disordered" evidence="2">
    <location>
        <begin position="74"/>
        <end position="96"/>
    </location>
</feature>
<dbReference type="NCBIfam" id="TIGR04183">
    <property type="entry name" value="Por_Secre_tail"/>
    <property type="match status" value="1"/>
</dbReference>
<gene>
    <name evidence="5" type="ORF">EJV47_11605</name>
</gene>
<evidence type="ECO:0000313" key="5">
    <source>
        <dbReference type="EMBL" id="RTQ50265.1"/>
    </source>
</evidence>
<proteinExistence type="predicted"/>
<dbReference type="InterPro" id="IPR026444">
    <property type="entry name" value="Secre_tail"/>
</dbReference>
<dbReference type="InterPro" id="IPR032812">
    <property type="entry name" value="SbsA_Ig"/>
</dbReference>
<evidence type="ECO:0000256" key="3">
    <source>
        <dbReference type="SAM" id="SignalP"/>
    </source>
</evidence>